<evidence type="ECO:0000313" key="1">
    <source>
        <dbReference type="EMBL" id="TDN82272.1"/>
    </source>
</evidence>
<organism evidence="1 2">
    <name type="scientific">Stakelama pacifica</name>
    <dbReference type="NCBI Taxonomy" id="517720"/>
    <lineage>
        <taxon>Bacteria</taxon>
        <taxon>Pseudomonadati</taxon>
        <taxon>Pseudomonadota</taxon>
        <taxon>Alphaproteobacteria</taxon>
        <taxon>Sphingomonadales</taxon>
        <taxon>Sphingomonadaceae</taxon>
        <taxon>Stakelama</taxon>
    </lineage>
</organism>
<dbReference type="OrthoDB" id="7449825at2"/>
<dbReference type="AlphaFoldDB" id="A0A4R6FL78"/>
<dbReference type="EMBL" id="SNWD01000006">
    <property type="protein sequence ID" value="TDN82272.1"/>
    <property type="molecule type" value="Genomic_DNA"/>
</dbReference>
<dbReference type="Proteomes" id="UP000295493">
    <property type="component" value="Unassembled WGS sequence"/>
</dbReference>
<gene>
    <name evidence="1" type="ORF">EV664_10678</name>
</gene>
<protein>
    <submittedName>
        <fullName evidence="1">Uncharacterized protein</fullName>
    </submittedName>
</protein>
<accession>A0A4R6FL78</accession>
<dbReference type="RefSeq" id="WP_133495654.1">
    <property type="nucleotide sequence ID" value="NZ_BMLU01000006.1"/>
</dbReference>
<reference evidence="1 2" key="1">
    <citation type="submission" date="2019-03" db="EMBL/GenBank/DDBJ databases">
        <title>Genomic Encyclopedia of Type Strains, Phase IV (KMG-IV): sequencing the most valuable type-strain genomes for metagenomic binning, comparative biology and taxonomic classification.</title>
        <authorList>
            <person name="Goeker M."/>
        </authorList>
    </citation>
    <scope>NUCLEOTIDE SEQUENCE [LARGE SCALE GENOMIC DNA]</scope>
    <source>
        <strain evidence="1 2">DSM 25059</strain>
    </source>
</reference>
<comment type="caution">
    <text evidence="1">The sequence shown here is derived from an EMBL/GenBank/DDBJ whole genome shotgun (WGS) entry which is preliminary data.</text>
</comment>
<proteinExistence type="predicted"/>
<name>A0A4R6FL78_9SPHN</name>
<evidence type="ECO:0000313" key="2">
    <source>
        <dbReference type="Proteomes" id="UP000295493"/>
    </source>
</evidence>
<keyword evidence="2" id="KW-1185">Reference proteome</keyword>
<sequence length="129" mass="13812">MAYLDVANGAATATFPCAASNPVADTKPALSALEWSVVALAQKDSMASLKRPGKMAVAMGKLFRTRTNPELADPKLEALRRIAVLAWHRGYAIASHEIHAFMSAGFSLAQYELVLGSISRGRNALNQRA</sequence>